<dbReference type="KEGG" id="taer:GT409_08340"/>
<dbReference type="AlphaFoldDB" id="A0A6P1M6I2"/>
<organism evidence="1 2">
    <name type="scientific">Tichowtungia aerotolerans</name>
    <dbReference type="NCBI Taxonomy" id="2697043"/>
    <lineage>
        <taxon>Bacteria</taxon>
        <taxon>Pseudomonadati</taxon>
        <taxon>Kiritimatiellota</taxon>
        <taxon>Tichowtungiia</taxon>
        <taxon>Tichowtungiales</taxon>
        <taxon>Tichowtungiaceae</taxon>
        <taxon>Tichowtungia</taxon>
    </lineage>
</organism>
<evidence type="ECO:0000313" key="2">
    <source>
        <dbReference type="Proteomes" id="UP000464954"/>
    </source>
</evidence>
<name>A0A6P1M6I2_9BACT</name>
<dbReference type="Proteomes" id="UP000464954">
    <property type="component" value="Chromosome"/>
</dbReference>
<evidence type="ECO:0008006" key="3">
    <source>
        <dbReference type="Google" id="ProtNLM"/>
    </source>
</evidence>
<gene>
    <name evidence="1" type="ORF">GT409_08340</name>
</gene>
<reference evidence="1 2" key="1">
    <citation type="submission" date="2020-01" db="EMBL/GenBank/DDBJ databases">
        <title>Ponticoccus aerotolerans gen. nov., sp. nov., an anaerobic bacterium and proposal of Ponticoccusceae fam. nov., Ponticoccusles ord. nov. and Ponticoccuse classis nov. in the phylum Kiritimatiellaeota.</title>
        <authorList>
            <person name="Zhou L.Y."/>
            <person name="Du Z.J."/>
        </authorList>
    </citation>
    <scope>NUCLEOTIDE SEQUENCE [LARGE SCALE GENOMIC DNA]</scope>
    <source>
        <strain evidence="1 2">S-5007</strain>
    </source>
</reference>
<proteinExistence type="predicted"/>
<keyword evidence="2" id="KW-1185">Reference proteome</keyword>
<dbReference type="EMBL" id="CP047593">
    <property type="protein sequence ID" value="QHI69461.1"/>
    <property type="molecule type" value="Genomic_DNA"/>
</dbReference>
<protein>
    <recommendedName>
        <fullName evidence="3">Redox-active protein (C_GCAxxG_C_C)</fullName>
    </recommendedName>
</protein>
<sequence length="110" mass="12024">MQETASEYFQTRQSNCAQSVALAWKERKDPASIHAEVFATAGNGRAPEGLCGALHAARELVGEPRREQLTERFKEKAGGYAACRDIRRNRIMPCSACVSLAAGLLEELAE</sequence>
<evidence type="ECO:0000313" key="1">
    <source>
        <dbReference type="EMBL" id="QHI69461.1"/>
    </source>
</evidence>
<dbReference type="RefSeq" id="WP_160628643.1">
    <property type="nucleotide sequence ID" value="NZ_CP047593.1"/>
</dbReference>
<accession>A0A6P1M6I2</accession>